<dbReference type="Ensembl" id="ENSEBUT00000009022.1">
    <property type="protein sequence ID" value="ENSEBUP00000008517.1"/>
    <property type="gene ID" value="ENSEBUG00000005516.1"/>
</dbReference>
<keyword evidence="2" id="KW-1015">Disulfide bond</keyword>
<dbReference type="Gene3D" id="3.90.550.10">
    <property type="entry name" value="Spore Coat Polysaccharide Biosynthesis Protein SpsA, Chain A"/>
    <property type="match status" value="1"/>
</dbReference>
<keyword evidence="3" id="KW-0812">Transmembrane</keyword>
<dbReference type="Proteomes" id="UP000694388">
    <property type="component" value="Unplaced"/>
</dbReference>
<keyword evidence="6" id="KW-1185">Reference proteome</keyword>
<proteinExistence type="predicted"/>
<evidence type="ECO:0000313" key="6">
    <source>
        <dbReference type="Proteomes" id="UP000694388"/>
    </source>
</evidence>
<keyword evidence="1" id="KW-0808">Transferase</keyword>
<dbReference type="OMA" id="SELGMIY"/>
<dbReference type="GeneTree" id="ENSGT00940000165841"/>
<keyword evidence="3" id="KW-1133">Transmembrane helix</keyword>
<dbReference type="GO" id="GO:0008593">
    <property type="term" value="P:regulation of Notch signaling pathway"/>
    <property type="evidence" value="ECO:0007669"/>
    <property type="project" value="TreeGrafter"/>
</dbReference>
<reference evidence="5" key="1">
    <citation type="submission" date="2025-08" db="UniProtKB">
        <authorList>
            <consortium name="Ensembl"/>
        </authorList>
    </citation>
    <scope>IDENTIFICATION</scope>
</reference>
<dbReference type="GO" id="GO:0006493">
    <property type="term" value="P:protein O-linked glycosylation"/>
    <property type="evidence" value="ECO:0007669"/>
    <property type="project" value="TreeGrafter"/>
</dbReference>
<dbReference type="InterPro" id="IPR029044">
    <property type="entry name" value="Nucleotide-diphossugar_trans"/>
</dbReference>
<organism evidence="5 6">
    <name type="scientific">Eptatretus burgeri</name>
    <name type="common">Inshore hagfish</name>
    <dbReference type="NCBI Taxonomy" id="7764"/>
    <lineage>
        <taxon>Eukaryota</taxon>
        <taxon>Metazoa</taxon>
        <taxon>Chordata</taxon>
        <taxon>Craniata</taxon>
        <taxon>Vertebrata</taxon>
        <taxon>Cyclostomata</taxon>
        <taxon>Myxini</taxon>
        <taxon>Myxiniformes</taxon>
        <taxon>Myxinidae</taxon>
        <taxon>Eptatretinae</taxon>
        <taxon>Eptatretus</taxon>
    </lineage>
</organism>
<dbReference type="SUPFAM" id="SSF53448">
    <property type="entry name" value="Nucleotide-diphospho-sugar transferases"/>
    <property type="match status" value="1"/>
</dbReference>
<name>A0A8C4Q1F5_EPTBU</name>
<dbReference type="GO" id="GO:0005794">
    <property type="term" value="C:Golgi apparatus"/>
    <property type="evidence" value="ECO:0007669"/>
    <property type="project" value="TreeGrafter"/>
</dbReference>
<accession>A0A8C4Q1F5</accession>
<dbReference type="Pfam" id="PF02709">
    <property type="entry name" value="Glyco_transf_7C"/>
    <property type="match status" value="1"/>
</dbReference>
<evidence type="ECO:0000256" key="1">
    <source>
        <dbReference type="ARBA" id="ARBA00022679"/>
    </source>
</evidence>
<dbReference type="AlphaFoldDB" id="A0A8C4Q1F5"/>
<evidence type="ECO:0000313" key="5">
    <source>
        <dbReference type="Ensembl" id="ENSEBUP00000008517.1"/>
    </source>
</evidence>
<reference evidence="5" key="2">
    <citation type="submission" date="2025-09" db="UniProtKB">
        <authorList>
            <consortium name="Ensembl"/>
        </authorList>
    </citation>
    <scope>IDENTIFICATION</scope>
</reference>
<evidence type="ECO:0000256" key="2">
    <source>
        <dbReference type="ARBA" id="ARBA00023157"/>
    </source>
</evidence>
<dbReference type="PANTHER" id="PTHR11675">
    <property type="entry name" value="N-ACETYLGALACTOSAMINYLTRANSFERASE"/>
    <property type="match status" value="1"/>
</dbReference>
<evidence type="ECO:0000256" key="3">
    <source>
        <dbReference type="SAM" id="Phobius"/>
    </source>
</evidence>
<sequence length="342" mass="38558">MGSGNKRWYKCAGAMGVTTHRYFCYGLLCASLAWALLLLLFLQLSDDRLPAATGLHRRLEPMSHHDNSLVSSPARKPAIKWKTHSVEKKKLAGAGHLSSELGMIYSVEDQDVRDFGYQRHAFNLLISNRLGVLRPIPDTRHPRSPTMAGGLFAIRRDYFNQLGQYDQGMDIWGGENLEISFRIWMCGGLLEIIPCSRVGHVFRRRRPYGSPGGHDTTAKNSLRLAHVWLDKYKENFFLLRPELRNTDFGNVSERTALRHRLGCKPFSWYLQNIYPEMDVAGHGPPPALALGKLSRKAKVVQRGRIRHLAIGSCLAALGHPSDKRGRVTLRECSLTDANQVCM</sequence>
<feature type="transmembrane region" description="Helical" evidence="3">
    <location>
        <begin position="22"/>
        <end position="42"/>
    </location>
</feature>
<dbReference type="GO" id="GO:0005112">
    <property type="term" value="F:Notch binding"/>
    <property type="evidence" value="ECO:0007669"/>
    <property type="project" value="TreeGrafter"/>
</dbReference>
<dbReference type="PANTHER" id="PTHR11675:SF63">
    <property type="entry name" value="POLYPEPTIDE N-ACETYLGALACTOSAMINYLTRANSFERASE"/>
    <property type="match status" value="1"/>
</dbReference>
<evidence type="ECO:0000259" key="4">
    <source>
        <dbReference type="Pfam" id="PF02709"/>
    </source>
</evidence>
<keyword evidence="3" id="KW-0472">Membrane</keyword>
<dbReference type="GO" id="GO:0004653">
    <property type="term" value="F:polypeptide N-acetylgalactosaminyltransferase activity"/>
    <property type="evidence" value="ECO:0007669"/>
    <property type="project" value="TreeGrafter"/>
</dbReference>
<protein>
    <submittedName>
        <fullName evidence="5">UDP-N-acetyl-alpha-D-galactosamine:polypeptide N-acetylgalactosaminyltransferase 11 (GalNAc-T11)</fullName>
    </submittedName>
</protein>
<feature type="domain" description="Galactosyltransferase C-terminal" evidence="4">
    <location>
        <begin position="143"/>
        <end position="201"/>
    </location>
</feature>
<dbReference type="InterPro" id="IPR027791">
    <property type="entry name" value="Galactosyl_T_C"/>
</dbReference>